<organism evidence="4 5">
    <name type="scientific">Candidatus Litorirhabdus singularis</name>
    <dbReference type="NCBI Taxonomy" id="2518993"/>
    <lineage>
        <taxon>Bacteria</taxon>
        <taxon>Pseudomonadati</taxon>
        <taxon>Pseudomonadota</taxon>
        <taxon>Gammaproteobacteria</taxon>
        <taxon>Cellvibrionales</taxon>
        <taxon>Halieaceae</taxon>
        <taxon>Candidatus Litorirhabdus</taxon>
    </lineage>
</organism>
<dbReference type="Pfam" id="PF00581">
    <property type="entry name" value="Rhodanese"/>
    <property type="match status" value="2"/>
</dbReference>
<evidence type="ECO:0000256" key="1">
    <source>
        <dbReference type="ARBA" id="ARBA00022679"/>
    </source>
</evidence>
<evidence type="ECO:0000256" key="2">
    <source>
        <dbReference type="ARBA" id="ARBA00022737"/>
    </source>
</evidence>
<evidence type="ECO:0000313" key="5">
    <source>
        <dbReference type="Proteomes" id="UP001143362"/>
    </source>
</evidence>
<keyword evidence="2" id="KW-0677">Repeat</keyword>
<dbReference type="SMART" id="SM00450">
    <property type="entry name" value="RHOD"/>
    <property type="match status" value="2"/>
</dbReference>
<evidence type="ECO:0000259" key="3">
    <source>
        <dbReference type="PROSITE" id="PS50206"/>
    </source>
</evidence>
<dbReference type="SUPFAM" id="SSF52821">
    <property type="entry name" value="Rhodanese/Cell cycle control phosphatase"/>
    <property type="match status" value="2"/>
</dbReference>
<dbReference type="PANTHER" id="PTHR11364">
    <property type="entry name" value="THIOSULFATE SULFERTANSFERASE"/>
    <property type="match status" value="1"/>
</dbReference>
<dbReference type="InterPro" id="IPR045078">
    <property type="entry name" value="TST/MPST-like"/>
</dbReference>
<accession>A0ABT3TFR1</accession>
<dbReference type="Proteomes" id="UP001143362">
    <property type="component" value="Unassembled WGS sequence"/>
</dbReference>
<evidence type="ECO:0000313" key="4">
    <source>
        <dbReference type="EMBL" id="MCX2981148.1"/>
    </source>
</evidence>
<feature type="domain" description="Rhodanese" evidence="3">
    <location>
        <begin position="167"/>
        <end position="270"/>
    </location>
</feature>
<reference evidence="4" key="1">
    <citation type="submission" date="2019-02" db="EMBL/GenBank/DDBJ databases">
        <authorList>
            <person name="Li S.-H."/>
        </authorList>
    </citation>
    <scope>NUCLEOTIDE SEQUENCE</scope>
    <source>
        <strain evidence="4">IMCC14734</strain>
    </source>
</reference>
<dbReference type="PANTHER" id="PTHR11364:SF27">
    <property type="entry name" value="SULFURTRANSFERASE"/>
    <property type="match status" value="1"/>
</dbReference>
<dbReference type="InterPro" id="IPR036873">
    <property type="entry name" value="Rhodanese-like_dom_sf"/>
</dbReference>
<dbReference type="CDD" id="cd01449">
    <property type="entry name" value="TST_Repeat_2"/>
    <property type="match status" value="1"/>
</dbReference>
<keyword evidence="5" id="KW-1185">Reference proteome</keyword>
<dbReference type="InterPro" id="IPR001763">
    <property type="entry name" value="Rhodanese-like_dom"/>
</dbReference>
<dbReference type="PROSITE" id="PS50206">
    <property type="entry name" value="RHODANESE_3"/>
    <property type="match status" value="2"/>
</dbReference>
<protein>
    <submittedName>
        <fullName evidence="4">Sulfurtransferase</fullName>
    </submittedName>
</protein>
<dbReference type="EMBL" id="SHNN01000002">
    <property type="protein sequence ID" value="MCX2981148.1"/>
    <property type="molecule type" value="Genomic_DNA"/>
</dbReference>
<sequence>MARSPLIGAAELCSKLGEVVVVDCRFSLAEPDLGVAHYTTEHIVGAHYCHLEHDLSAPVAGGAAINRGRHPLPEAATFCGVMAALGIGRDTPVVAYDDSGLAFASRLWWMLNALGYTQVQVLDGGWSAWQELGLATTAVKPEIRPVTAHSAVKYAGIVEFPELSDLQAAGARLIDAREPARYRGELEPIDPVAGHIPGAVNYPWQEATDATGRALPIAEQRERWQQLEASEKLIVYCGSGVTACVNILSLVLAGRDDALLYPGSWSDWCARLPNG</sequence>
<proteinExistence type="predicted"/>
<dbReference type="CDD" id="cd01448">
    <property type="entry name" value="TST_Repeat_1"/>
    <property type="match status" value="1"/>
</dbReference>
<dbReference type="Gene3D" id="3.40.250.10">
    <property type="entry name" value="Rhodanese-like domain"/>
    <property type="match status" value="2"/>
</dbReference>
<keyword evidence="1" id="KW-0808">Transferase</keyword>
<feature type="domain" description="Rhodanese" evidence="3">
    <location>
        <begin position="15"/>
        <end position="138"/>
    </location>
</feature>
<gene>
    <name evidence="4" type="ORF">EYC98_09755</name>
</gene>
<name>A0ABT3TFR1_9GAMM</name>
<comment type="caution">
    <text evidence="4">The sequence shown here is derived from an EMBL/GenBank/DDBJ whole genome shotgun (WGS) entry which is preliminary data.</text>
</comment>